<feature type="compositionally biased region" description="Basic residues" evidence="1">
    <location>
        <begin position="152"/>
        <end position="163"/>
    </location>
</feature>
<dbReference type="Gramene" id="QL03p051693:mrna">
    <property type="protein sequence ID" value="QL03p051693:mrna"/>
    <property type="gene ID" value="QL03p051693"/>
</dbReference>
<evidence type="ECO:0000313" key="2">
    <source>
        <dbReference type="EnsemblPlants" id="QL03p051693:mrna"/>
    </source>
</evidence>
<dbReference type="InParanoid" id="A0A7N2L948"/>
<feature type="region of interest" description="Disordered" evidence="1">
    <location>
        <begin position="1"/>
        <end position="23"/>
    </location>
</feature>
<feature type="compositionally biased region" description="Basic and acidic residues" evidence="1">
    <location>
        <begin position="164"/>
        <end position="173"/>
    </location>
</feature>
<sequence>MKIKNKGKVYPSPSSSSSSSSAIPCHSDGDFLSVLKLLPAAILALASVLSLEDREVLAYMITRSMKTTTPSPITQDSKRKPPKKAPNNHNKNSNNTNTNANNSHKPPMFECDCFDCYTSYWFKWDSSPNRELIHQAIEAFEDHLAHGEKSKKVNGRGKRRDKPTRRVPEKPSSDDVSETPLPEIEESFDFSKEKDDKVVVIADDDDVEERDTEKYEVEEYEEDNKEEEVVTVPTMVAATTNNNHHKGLARKVKIVFEVDQSNETYARLNSIPASLQLTVTTQFEIGAAFDCLGCRNR</sequence>
<dbReference type="AlphaFoldDB" id="A0A7N2L948"/>
<keyword evidence="3" id="KW-1185">Reference proteome</keyword>
<reference evidence="2 3" key="1">
    <citation type="journal article" date="2016" name="G3 (Bethesda)">
        <title>First Draft Assembly and Annotation of the Genome of a California Endemic Oak Quercus lobata Nee (Fagaceae).</title>
        <authorList>
            <person name="Sork V.L."/>
            <person name="Fitz-Gibbon S.T."/>
            <person name="Puiu D."/>
            <person name="Crepeau M."/>
            <person name="Gugger P.F."/>
            <person name="Sherman R."/>
            <person name="Stevens K."/>
            <person name="Langley C.H."/>
            <person name="Pellegrini M."/>
            <person name="Salzberg S.L."/>
        </authorList>
    </citation>
    <scope>NUCLEOTIDE SEQUENCE [LARGE SCALE GENOMIC DNA]</scope>
    <source>
        <strain evidence="2 3">cv. SW786</strain>
    </source>
</reference>
<dbReference type="EMBL" id="LRBV02000003">
    <property type="status" value="NOT_ANNOTATED_CDS"/>
    <property type="molecule type" value="Genomic_DNA"/>
</dbReference>
<dbReference type="FunCoup" id="A0A7N2L948">
    <property type="interactions" value="264"/>
</dbReference>
<dbReference type="Proteomes" id="UP000594261">
    <property type="component" value="Chromosome 3"/>
</dbReference>
<dbReference type="PANTHER" id="PTHR31903:SF4">
    <property type="entry name" value="OS11G0490300 PROTEIN"/>
    <property type="match status" value="1"/>
</dbReference>
<organism evidence="2 3">
    <name type="scientific">Quercus lobata</name>
    <name type="common">Valley oak</name>
    <dbReference type="NCBI Taxonomy" id="97700"/>
    <lineage>
        <taxon>Eukaryota</taxon>
        <taxon>Viridiplantae</taxon>
        <taxon>Streptophyta</taxon>
        <taxon>Embryophyta</taxon>
        <taxon>Tracheophyta</taxon>
        <taxon>Spermatophyta</taxon>
        <taxon>Magnoliopsida</taxon>
        <taxon>eudicotyledons</taxon>
        <taxon>Gunneridae</taxon>
        <taxon>Pentapetalae</taxon>
        <taxon>rosids</taxon>
        <taxon>fabids</taxon>
        <taxon>Fagales</taxon>
        <taxon>Fagaceae</taxon>
        <taxon>Quercus</taxon>
    </lineage>
</organism>
<accession>A0A7N2L948</accession>
<proteinExistence type="predicted"/>
<protein>
    <submittedName>
        <fullName evidence="2">Uncharacterized protein</fullName>
    </submittedName>
</protein>
<evidence type="ECO:0000313" key="3">
    <source>
        <dbReference type="Proteomes" id="UP000594261"/>
    </source>
</evidence>
<reference evidence="2" key="2">
    <citation type="submission" date="2021-01" db="UniProtKB">
        <authorList>
            <consortium name="EnsemblPlants"/>
        </authorList>
    </citation>
    <scope>IDENTIFICATION</scope>
</reference>
<feature type="region of interest" description="Disordered" evidence="1">
    <location>
        <begin position="67"/>
        <end position="104"/>
    </location>
</feature>
<dbReference type="PANTHER" id="PTHR31903">
    <property type="entry name" value="F12F1.11-RELATED"/>
    <property type="match status" value="1"/>
</dbReference>
<feature type="compositionally biased region" description="Low complexity" evidence="1">
    <location>
        <begin position="85"/>
        <end position="104"/>
    </location>
</feature>
<evidence type="ECO:0000256" key="1">
    <source>
        <dbReference type="SAM" id="MobiDB-lite"/>
    </source>
</evidence>
<dbReference type="EnsemblPlants" id="QL03p051693:mrna">
    <property type="protein sequence ID" value="QL03p051693:mrna"/>
    <property type="gene ID" value="QL03p051693"/>
</dbReference>
<name>A0A7N2L948_QUELO</name>
<feature type="region of interest" description="Disordered" evidence="1">
    <location>
        <begin position="147"/>
        <end position="188"/>
    </location>
</feature>
<feature type="compositionally biased region" description="Low complexity" evidence="1">
    <location>
        <begin position="11"/>
        <end position="21"/>
    </location>
</feature>